<accession>A0A6G1X8P8</accession>
<name>A0A6G1X8P8_9BACI</name>
<evidence type="ECO:0000256" key="1">
    <source>
        <dbReference type="SAM" id="Phobius"/>
    </source>
</evidence>
<dbReference type="Proteomes" id="UP000480185">
    <property type="component" value="Unassembled WGS sequence"/>
</dbReference>
<dbReference type="AlphaFoldDB" id="A0A6G1X8P8"/>
<feature type="transmembrane region" description="Helical" evidence="1">
    <location>
        <begin position="52"/>
        <end position="84"/>
    </location>
</feature>
<proteinExistence type="predicted"/>
<evidence type="ECO:0000313" key="3">
    <source>
        <dbReference type="Proteomes" id="UP000480185"/>
    </source>
</evidence>
<keyword evidence="2" id="KW-0969">Cilium</keyword>
<keyword evidence="3" id="KW-1185">Reference proteome</keyword>
<sequence length="116" mass="13266">MKKFILFVLGLAALMVLLANMGPMILLAVSVWLLYVVFKQFMKADSLGKKIGWTILGLFILSITFSNIFAVMGLVAAYGLYLIYKEWKQDKHSDSYTSDQSDPFVNFEREWAELNK</sequence>
<keyword evidence="1" id="KW-0472">Membrane</keyword>
<dbReference type="EMBL" id="WJNH01000008">
    <property type="protein sequence ID" value="MRG87317.1"/>
    <property type="molecule type" value="Genomic_DNA"/>
</dbReference>
<comment type="caution">
    <text evidence="2">The sequence shown here is derived from an EMBL/GenBank/DDBJ whole genome shotgun (WGS) entry which is preliminary data.</text>
</comment>
<dbReference type="OrthoDB" id="2971941at2"/>
<keyword evidence="1" id="KW-0812">Transmembrane</keyword>
<gene>
    <name evidence="2" type="ORF">GH754_13535</name>
</gene>
<reference evidence="2 3" key="1">
    <citation type="submission" date="2019-11" db="EMBL/GenBank/DDBJ databases">
        <authorList>
            <person name="Li J."/>
        </authorList>
    </citation>
    <scope>NUCLEOTIDE SEQUENCE [LARGE SCALE GENOMIC DNA]</scope>
    <source>
        <strain evidence="2 3">J4</strain>
    </source>
</reference>
<keyword evidence="2" id="KW-0282">Flagellum</keyword>
<evidence type="ECO:0000313" key="2">
    <source>
        <dbReference type="EMBL" id="MRG87317.1"/>
    </source>
</evidence>
<dbReference type="RefSeq" id="WP_153729205.1">
    <property type="nucleotide sequence ID" value="NZ_WJNH01000008.1"/>
</dbReference>
<keyword evidence="1" id="KW-1133">Transmembrane helix</keyword>
<keyword evidence="2" id="KW-0966">Cell projection</keyword>
<organism evidence="2 3">
    <name type="scientific">Salinibacillus xinjiangensis</name>
    <dbReference type="NCBI Taxonomy" id="1229268"/>
    <lineage>
        <taxon>Bacteria</taxon>
        <taxon>Bacillati</taxon>
        <taxon>Bacillota</taxon>
        <taxon>Bacilli</taxon>
        <taxon>Bacillales</taxon>
        <taxon>Bacillaceae</taxon>
        <taxon>Salinibacillus</taxon>
    </lineage>
</organism>
<protein>
    <submittedName>
        <fullName evidence="2">Flagellar basal body rod protein</fullName>
    </submittedName>
</protein>